<dbReference type="CDD" id="cd11444">
    <property type="entry name" value="bHLH_AtIBH1_like"/>
    <property type="match status" value="1"/>
</dbReference>
<dbReference type="STRING" id="4615.A0A199VKT2"/>
<dbReference type="OrthoDB" id="1647165at2759"/>
<keyword evidence="4" id="KW-0804">Transcription</keyword>
<keyword evidence="5" id="KW-0539">Nucleus</keyword>
<feature type="domain" description="BHLH" evidence="7">
    <location>
        <begin position="119"/>
        <end position="168"/>
    </location>
</feature>
<evidence type="ECO:0000256" key="2">
    <source>
        <dbReference type="ARBA" id="ARBA00005510"/>
    </source>
</evidence>
<evidence type="ECO:0000313" key="11">
    <source>
        <dbReference type="RefSeq" id="XP_020085981.1"/>
    </source>
</evidence>
<evidence type="ECO:0000256" key="4">
    <source>
        <dbReference type="ARBA" id="ARBA00023163"/>
    </source>
</evidence>
<dbReference type="Proteomes" id="UP000515123">
    <property type="component" value="Linkage group 4"/>
</dbReference>
<keyword evidence="3" id="KW-0805">Transcription regulation</keyword>
<organism evidence="8 9">
    <name type="scientific">Ananas comosus</name>
    <name type="common">Pineapple</name>
    <name type="synonym">Ananas ananas</name>
    <dbReference type="NCBI Taxonomy" id="4615"/>
    <lineage>
        <taxon>Eukaryota</taxon>
        <taxon>Viridiplantae</taxon>
        <taxon>Streptophyta</taxon>
        <taxon>Embryophyta</taxon>
        <taxon>Tracheophyta</taxon>
        <taxon>Spermatophyta</taxon>
        <taxon>Magnoliopsida</taxon>
        <taxon>Liliopsida</taxon>
        <taxon>Poales</taxon>
        <taxon>Bromeliaceae</taxon>
        <taxon>Bromelioideae</taxon>
        <taxon>Ananas</taxon>
    </lineage>
</organism>
<name>A0A199VKT2_ANACO</name>
<dbReference type="AlphaFoldDB" id="A0A199VKT2"/>
<dbReference type="Proteomes" id="UP000092600">
    <property type="component" value="Unassembled WGS sequence"/>
</dbReference>
<comment type="subcellular location">
    <subcellularLocation>
        <location evidence="1">Nucleus</location>
    </subcellularLocation>
</comment>
<feature type="region of interest" description="Disordered" evidence="6">
    <location>
        <begin position="1"/>
        <end position="40"/>
    </location>
</feature>
<dbReference type="GO" id="GO:0005634">
    <property type="term" value="C:nucleus"/>
    <property type="evidence" value="ECO:0007669"/>
    <property type="project" value="UniProtKB-SubCell"/>
</dbReference>
<evidence type="ECO:0000313" key="10">
    <source>
        <dbReference type="Proteomes" id="UP000515123"/>
    </source>
</evidence>
<dbReference type="GO" id="GO:0006355">
    <property type="term" value="P:regulation of DNA-templated transcription"/>
    <property type="evidence" value="ECO:0007669"/>
    <property type="project" value="InterPro"/>
</dbReference>
<evidence type="ECO:0000313" key="8">
    <source>
        <dbReference type="EMBL" id="OAY77350.1"/>
    </source>
</evidence>
<dbReference type="InterPro" id="IPR011598">
    <property type="entry name" value="bHLH_dom"/>
</dbReference>
<dbReference type="EMBL" id="LSRQ01001555">
    <property type="protein sequence ID" value="OAY77350.1"/>
    <property type="molecule type" value="Genomic_DNA"/>
</dbReference>
<dbReference type="Pfam" id="PF26576">
    <property type="entry name" value="IBH1_N"/>
    <property type="match status" value="1"/>
</dbReference>
<evidence type="ECO:0000259" key="7">
    <source>
        <dbReference type="PROSITE" id="PS50888"/>
    </source>
</evidence>
<dbReference type="InterPro" id="IPR044549">
    <property type="entry name" value="bHLH_AtIBH1-like"/>
</dbReference>
<dbReference type="InterPro" id="IPR044660">
    <property type="entry name" value="IBH1-like"/>
</dbReference>
<reference evidence="11" key="2">
    <citation type="submission" date="2025-04" db="UniProtKB">
        <authorList>
            <consortium name="RefSeq"/>
        </authorList>
    </citation>
    <scope>IDENTIFICATION</scope>
    <source>
        <tissue evidence="11">Leaf</tissue>
    </source>
</reference>
<dbReference type="PANTHER" id="PTHR33124:SF12">
    <property type="entry name" value="TRANSCRIPTION FACTOR BHLH148"/>
    <property type="match status" value="1"/>
</dbReference>
<dbReference type="GO" id="GO:0046983">
    <property type="term" value="F:protein dimerization activity"/>
    <property type="evidence" value="ECO:0007669"/>
    <property type="project" value="InterPro"/>
</dbReference>
<dbReference type="Gramene" id="Aco002566.1.mrna1">
    <property type="protein sequence ID" value="Aco002566.1.mrna1.cds1"/>
    <property type="gene ID" value="Aco002566.1.path1"/>
</dbReference>
<dbReference type="SUPFAM" id="SSF47459">
    <property type="entry name" value="HLH, helix-loop-helix DNA-binding domain"/>
    <property type="match status" value="1"/>
</dbReference>
<evidence type="ECO:0000256" key="1">
    <source>
        <dbReference type="ARBA" id="ARBA00004123"/>
    </source>
</evidence>
<dbReference type="GeneID" id="109708591"/>
<dbReference type="InterPro" id="IPR059002">
    <property type="entry name" value="IBH1_N"/>
</dbReference>
<evidence type="ECO:0000256" key="6">
    <source>
        <dbReference type="SAM" id="MobiDB-lite"/>
    </source>
</evidence>
<reference evidence="8 9" key="1">
    <citation type="journal article" date="2016" name="DNA Res.">
        <title>The draft genome of MD-2 pineapple using hybrid error correction of long reads.</title>
        <authorList>
            <person name="Redwan R.M."/>
            <person name="Saidin A."/>
            <person name="Kumar S.V."/>
        </authorList>
    </citation>
    <scope>NUCLEOTIDE SEQUENCE [LARGE SCALE GENOMIC DNA]</scope>
    <source>
        <strain evidence="9">cv. MD2</strain>
        <tissue evidence="8">Leaf</tissue>
    </source>
</reference>
<dbReference type="GO" id="GO:0000976">
    <property type="term" value="F:transcription cis-regulatory region binding"/>
    <property type="evidence" value="ECO:0007669"/>
    <property type="project" value="UniProtKB-ARBA"/>
</dbReference>
<dbReference type="PANTHER" id="PTHR33124">
    <property type="entry name" value="TRANSCRIPTION FACTOR IBH1-LIKE 1"/>
    <property type="match status" value="1"/>
</dbReference>
<evidence type="ECO:0000256" key="3">
    <source>
        <dbReference type="ARBA" id="ARBA00023015"/>
    </source>
</evidence>
<dbReference type="RefSeq" id="XP_020085981.1">
    <property type="nucleotide sequence ID" value="XM_020230392.1"/>
</dbReference>
<dbReference type="PROSITE" id="PS50888">
    <property type="entry name" value="BHLH"/>
    <property type="match status" value="1"/>
</dbReference>
<keyword evidence="10" id="KW-1185">Reference proteome</keyword>
<evidence type="ECO:0000256" key="5">
    <source>
        <dbReference type="ARBA" id="ARBA00023242"/>
    </source>
</evidence>
<accession>A0A199VKT2</accession>
<dbReference type="InterPro" id="IPR036638">
    <property type="entry name" value="HLH_DNA-bd_sf"/>
</dbReference>
<evidence type="ECO:0000313" key="9">
    <source>
        <dbReference type="Proteomes" id="UP000092600"/>
    </source>
</evidence>
<sequence length="202" mass="22411">MAIPNSENGDSAAMVRGGRKRKRRDAAPEPGHRSFSTWRTESIEKRYSSKLLEALRRIRNDAAEPRGNGAVRDAADRALAVAARGRSRWSRAILSRRAIKLRAVRRRRQRGMGELPRSLPHPIERRRRRRRSELVQKKAEELGRLVPGCRKVSLPALLEETSDYIAALEMQIRAMSVIADAVSTAGGSSVGLPDRSGSPSTG</sequence>
<proteinExistence type="inferred from homology"/>
<protein>
    <submittedName>
        <fullName evidence="8 11">Transcription factor bHLH147</fullName>
    </submittedName>
</protein>
<gene>
    <name evidence="11" type="primary">LOC109708591</name>
    <name evidence="8" type="ORF">ACMD2_01697</name>
</gene>
<comment type="similarity">
    <text evidence="2">Belongs to the bHLH protein family.</text>
</comment>